<dbReference type="AlphaFoldDB" id="A0A4U8Z5Y0"/>
<proteinExistence type="predicted"/>
<evidence type="ECO:0000313" key="2">
    <source>
        <dbReference type="Proteomes" id="UP000294360"/>
    </source>
</evidence>
<gene>
    <name evidence="1" type="ORF">MTUNDRAET4_4107</name>
</gene>
<dbReference type="Proteomes" id="UP000294360">
    <property type="component" value="Chromosome"/>
</dbReference>
<reference evidence="1 2" key="1">
    <citation type="submission" date="2019-03" db="EMBL/GenBank/DDBJ databases">
        <authorList>
            <person name="Kox A.R. M."/>
        </authorList>
    </citation>
    <scope>NUCLEOTIDE SEQUENCE [LARGE SCALE GENOMIC DNA]</scope>
    <source>
        <strain evidence="1">MTUNDRAET4 annotated genome</strain>
    </source>
</reference>
<dbReference type="EMBL" id="LR536450">
    <property type="protein sequence ID" value="VFU10988.1"/>
    <property type="molecule type" value="Genomic_DNA"/>
</dbReference>
<accession>A0A4U8Z5Y0</accession>
<sequence>MYDLYPKQRAEGEVLLDGENILKPDQDLNLLRSRVGMVFQKADAVSDVDL</sequence>
<evidence type="ECO:0000313" key="1">
    <source>
        <dbReference type="EMBL" id="VFU10988.1"/>
    </source>
</evidence>
<protein>
    <submittedName>
        <fullName evidence="1">Uncharacterized protein</fullName>
    </submittedName>
</protein>
<name>A0A4U8Z5Y0_METTU</name>
<dbReference type="KEGG" id="mtun:MTUNDRAET4_4107"/>
<organism evidence="1 2">
    <name type="scientific">Methylocella tundrae</name>
    <dbReference type="NCBI Taxonomy" id="227605"/>
    <lineage>
        <taxon>Bacteria</taxon>
        <taxon>Pseudomonadati</taxon>
        <taxon>Pseudomonadota</taxon>
        <taxon>Alphaproteobacteria</taxon>
        <taxon>Hyphomicrobiales</taxon>
        <taxon>Beijerinckiaceae</taxon>
        <taxon>Methylocella</taxon>
    </lineage>
</organism>